<dbReference type="InterPro" id="IPR050259">
    <property type="entry name" value="SDR"/>
</dbReference>
<accession>A0AAD1CC65</accession>
<dbReference type="Gene3D" id="3.40.50.720">
    <property type="entry name" value="NAD(P)-binding Rossmann-like Domain"/>
    <property type="match status" value="1"/>
</dbReference>
<dbReference type="InterPro" id="IPR002347">
    <property type="entry name" value="SDR_fam"/>
</dbReference>
<dbReference type="PANTHER" id="PTHR42879:SF2">
    <property type="entry name" value="3-OXOACYL-[ACYL-CARRIER-PROTEIN] REDUCTASE FABG"/>
    <property type="match status" value="1"/>
</dbReference>
<dbReference type="InterPro" id="IPR036291">
    <property type="entry name" value="NAD(P)-bd_dom_sf"/>
</dbReference>
<reference evidence="2 3" key="1">
    <citation type="journal article" date="2017" name="Genome Biol. Evol.">
        <title>Extremely Low Genomic Diversity of Rickettsia japonica Distributed in Japan.</title>
        <authorList>
            <person name="Akter A."/>
            <person name="Ooka T."/>
            <person name="Gotoh Y."/>
            <person name="Yamamoto S."/>
            <person name="Fujita H."/>
            <person name="Terasoma F."/>
            <person name="Kida K."/>
            <person name="Taira M."/>
            <person name="Nakadouzono F."/>
            <person name="Gokuden M."/>
            <person name="Hirano M."/>
            <person name="Miyashiro M."/>
            <person name="Inari K."/>
            <person name="Shimazu Y."/>
            <person name="Tabara K."/>
            <person name="Toyoda A."/>
            <person name="Yoshimura D."/>
            <person name="Itoh T."/>
            <person name="Kitano T."/>
            <person name="Sato M.P."/>
            <person name="Katsura K."/>
            <person name="Mondal S.I."/>
            <person name="Ogura Y."/>
            <person name="Ando S."/>
            <person name="Hayashi T."/>
        </authorList>
    </citation>
    <scope>NUCLEOTIDE SEQUENCE [LARGE SCALE GENOMIC DNA]</scope>
    <source>
        <strain evidence="2 3">YH_M</strain>
    </source>
</reference>
<sequence length="106" mass="12308">MKELGTRAVFYQGINLEKPDEIHSMFERIIKEFGKIDILVNNAGIQHVAAIDEFPKDKWEQVLRIDLIASFYTTYAIQIIKKTVSDELLISLPLMHMSHHLSSRHM</sequence>
<comment type="similarity">
    <text evidence="1">Belongs to the short-chain dehydrogenases/reductases (SDR) family.</text>
</comment>
<name>A0AAD1CC65_RICJA</name>
<proteinExistence type="inferred from homology"/>
<dbReference type="EMBL" id="AP017602">
    <property type="protein sequence ID" value="BAW83377.1"/>
    <property type="molecule type" value="Genomic_DNA"/>
</dbReference>
<dbReference type="Proteomes" id="UP000217846">
    <property type="component" value="Chromosome"/>
</dbReference>
<dbReference type="SUPFAM" id="SSF51735">
    <property type="entry name" value="NAD(P)-binding Rossmann-fold domains"/>
    <property type="match status" value="1"/>
</dbReference>
<dbReference type="Pfam" id="PF00106">
    <property type="entry name" value="adh_short"/>
    <property type="match status" value="1"/>
</dbReference>
<evidence type="ECO:0000313" key="3">
    <source>
        <dbReference type="Proteomes" id="UP000217846"/>
    </source>
</evidence>
<organism evidence="2 3">
    <name type="scientific">Rickettsia japonica</name>
    <dbReference type="NCBI Taxonomy" id="35790"/>
    <lineage>
        <taxon>Bacteria</taxon>
        <taxon>Pseudomonadati</taxon>
        <taxon>Pseudomonadota</taxon>
        <taxon>Alphaproteobacteria</taxon>
        <taxon>Rickettsiales</taxon>
        <taxon>Rickettsiaceae</taxon>
        <taxon>Rickettsieae</taxon>
        <taxon>Rickettsia</taxon>
        <taxon>spotted fever group</taxon>
    </lineage>
</organism>
<protein>
    <submittedName>
        <fullName evidence="2">Oxidoreductase, partial</fullName>
    </submittedName>
</protein>
<gene>
    <name evidence="2" type="ORF">RJYHM_1178</name>
</gene>
<evidence type="ECO:0000256" key="1">
    <source>
        <dbReference type="ARBA" id="ARBA00006484"/>
    </source>
</evidence>
<evidence type="ECO:0000313" key="2">
    <source>
        <dbReference type="EMBL" id="BAW83377.1"/>
    </source>
</evidence>
<dbReference type="AlphaFoldDB" id="A0AAD1CC65"/>
<dbReference type="PANTHER" id="PTHR42879">
    <property type="entry name" value="3-OXOACYL-(ACYL-CARRIER-PROTEIN) REDUCTASE"/>
    <property type="match status" value="1"/>
</dbReference>